<dbReference type="GO" id="GO:0008270">
    <property type="term" value="F:zinc ion binding"/>
    <property type="evidence" value="ECO:0007669"/>
    <property type="project" value="UniProtKB-KW"/>
</dbReference>
<dbReference type="FunFam" id="2.40.50.140:FF:000064">
    <property type="entry name" value="Replication protein A subunit"/>
    <property type="match status" value="1"/>
</dbReference>
<dbReference type="Pfam" id="PF04057">
    <property type="entry name" value="Rep-A_N"/>
    <property type="match status" value="1"/>
</dbReference>
<dbReference type="PANTHER" id="PTHR47165">
    <property type="entry name" value="OS03G0429900 PROTEIN"/>
    <property type="match status" value="1"/>
</dbReference>
<comment type="subunit">
    <text evidence="9">Component of the heterotrimeric canonical replication protein A complex (RPA).</text>
</comment>
<dbReference type="GO" id="GO:0006310">
    <property type="term" value="P:DNA recombination"/>
    <property type="evidence" value="ECO:0007669"/>
    <property type="project" value="InterPro"/>
</dbReference>
<dbReference type="InterPro" id="IPR031657">
    <property type="entry name" value="REPA_OB_2"/>
</dbReference>
<dbReference type="CDD" id="cd04475">
    <property type="entry name" value="RPA1_DBD_B"/>
    <property type="match status" value="1"/>
</dbReference>
<keyword evidence="5 9" id="KW-0863">Zinc-finger</keyword>
<evidence type="ECO:0000256" key="1">
    <source>
        <dbReference type="ARBA" id="ARBA00004123"/>
    </source>
</evidence>
<dbReference type="GO" id="GO:0006260">
    <property type="term" value="P:DNA replication"/>
    <property type="evidence" value="ECO:0007669"/>
    <property type="project" value="UniProtKB-KW"/>
</dbReference>
<evidence type="ECO:0000313" key="15">
    <source>
        <dbReference type="Proteomes" id="UP000606974"/>
    </source>
</evidence>
<evidence type="ECO:0000256" key="10">
    <source>
        <dbReference type="SAM" id="MobiDB-lite"/>
    </source>
</evidence>
<dbReference type="CDD" id="cd04477">
    <property type="entry name" value="RPA1N"/>
    <property type="match status" value="1"/>
</dbReference>
<dbReference type="InterPro" id="IPR007199">
    <property type="entry name" value="Rep_factor-A_N"/>
</dbReference>
<evidence type="ECO:0000256" key="9">
    <source>
        <dbReference type="RuleBase" id="RU364130"/>
    </source>
</evidence>
<evidence type="ECO:0000259" key="12">
    <source>
        <dbReference type="Pfam" id="PF08646"/>
    </source>
</evidence>
<dbReference type="GO" id="GO:0003697">
    <property type="term" value="F:single-stranded DNA binding"/>
    <property type="evidence" value="ECO:0007669"/>
    <property type="project" value="UniProtKB-ARBA"/>
</dbReference>
<comment type="subcellular location">
    <subcellularLocation>
        <location evidence="1 9">Nucleus</location>
    </subcellularLocation>
</comment>
<dbReference type="GO" id="GO:0005662">
    <property type="term" value="C:DNA replication factor A complex"/>
    <property type="evidence" value="ECO:0007669"/>
    <property type="project" value="UniProtKB-ARBA"/>
</dbReference>
<name>A0A8H7E232_9EURO</name>
<dbReference type="FunFam" id="2.40.50.140:FF:000041">
    <property type="entry name" value="Replication protein A subunit"/>
    <property type="match status" value="1"/>
</dbReference>
<dbReference type="SUPFAM" id="SSF50249">
    <property type="entry name" value="Nucleic acid-binding proteins"/>
    <property type="match status" value="4"/>
</dbReference>
<proteinExistence type="inferred from homology"/>
<keyword evidence="4 9" id="KW-0479">Metal-binding</keyword>
<dbReference type="CDD" id="cd04476">
    <property type="entry name" value="RPA1_DBD_C"/>
    <property type="match status" value="1"/>
</dbReference>
<dbReference type="InterPro" id="IPR047192">
    <property type="entry name" value="Euk_RPA1_DBD_C"/>
</dbReference>
<dbReference type="Proteomes" id="UP000606974">
    <property type="component" value="Unassembled WGS sequence"/>
</dbReference>
<dbReference type="FunFam" id="2.40.50.140:FF:000117">
    <property type="entry name" value="Replication protein A subunit"/>
    <property type="match status" value="1"/>
</dbReference>
<feature type="region of interest" description="Disordered" evidence="10">
    <location>
        <begin position="123"/>
        <end position="168"/>
    </location>
</feature>
<dbReference type="GO" id="GO:0000781">
    <property type="term" value="C:chromosome, telomeric region"/>
    <property type="evidence" value="ECO:0007669"/>
    <property type="project" value="UniProtKB-ARBA"/>
</dbReference>
<feature type="domain" description="Replication protein A OB" evidence="13">
    <location>
        <begin position="294"/>
        <end position="391"/>
    </location>
</feature>
<accession>A0A8H7E232</accession>
<feature type="compositionally biased region" description="Polar residues" evidence="10">
    <location>
        <begin position="155"/>
        <end position="168"/>
    </location>
</feature>
<dbReference type="PANTHER" id="PTHR47165:SF4">
    <property type="entry name" value="OS03G0429900 PROTEIN"/>
    <property type="match status" value="1"/>
</dbReference>
<dbReference type="GO" id="GO:0006281">
    <property type="term" value="P:DNA repair"/>
    <property type="evidence" value="ECO:0007669"/>
    <property type="project" value="InterPro"/>
</dbReference>
<comment type="function">
    <text evidence="9">As part of the replication protein A (RPA/RP-A), a single-stranded DNA-binding heterotrimeric complex, may play an essential role in DNA replication, recombination and repair. Binds and stabilizes single-stranded DNA intermediates, preventing complementary DNA reannealing and recruiting different proteins involved in DNA metabolism.</text>
</comment>
<comment type="caution">
    <text evidence="14">The sequence shown here is derived from an EMBL/GenBank/DDBJ whole genome shotgun (WGS) entry which is preliminary data.</text>
</comment>
<sequence>MANNAASRVDQGSLEAIFDGPPGQQLQPIVQCVQVKPLAGSTAPTERYRVVFSDIKNFVQTMLATQANHHVHEGKLRKGCFVRLKGYNASFVKGKKILIILDLDVLEELGECDKIGEPKALEVKPEEDIKGQPGTIQGNDFYGNKGQAQQNKQQRSIPSHTKPPSSSAHANIYPIEALSPYSHKWTIKARCTNKSDIKTWHNRNGEGKLFSVNLLDESGEIRATGFNDQCDLLYDLFQENSVYYISSPCRVQIAKKQFSNLNNDYELTFERDTQVEKAEEQDGVPQVRFNFTGIADLQDVQKDTTVDVVGILKEVGETSQITSKTTSKPYDKRELTLVDQTGFSVRLTVWGKTAASFEVSPDSVVAFKGVKVSDFGGRSLSLLSSGSMTVNPDIDEAHRLRGWYDAQGRTDTFESHANLQGAGVGAAGGQRNDYKTISQVKEEQLGMGEEADFFSVRASIMFIKQESFAYPACTTDKCNKKVIETNPGEWHCERCNITHPKPEYRYVISINVSDHTGQIWLSAFNETGALIMGKSADELMSIKEEDDSSDSKRLGEIFQEANHKTWNFRCKAKLDNFQEQQRVRYQVSSASPVNFVQESARLAELIKAYHI</sequence>
<dbReference type="CDD" id="cd04474">
    <property type="entry name" value="RPA1_DBD_A"/>
    <property type="match status" value="1"/>
</dbReference>
<dbReference type="GO" id="GO:0007004">
    <property type="term" value="P:telomere maintenance via telomerase"/>
    <property type="evidence" value="ECO:0007669"/>
    <property type="project" value="UniProtKB-ARBA"/>
</dbReference>
<evidence type="ECO:0000256" key="8">
    <source>
        <dbReference type="ARBA" id="ARBA00023242"/>
    </source>
</evidence>
<feature type="compositionally biased region" description="Low complexity" evidence="10">
    <location>
        <begin position="143"/>
        <end position="154"/>
    </location>
</feature>
<dbReference type="InterPro" id="IPR004591">
    <property type="entry name" value="Rfa1"/>
</dbReference>
<feature type="domain" description="Replication factor-A protein 1 N-terminal" evidence="11">
    <location>
        <begin position="12"/>
        <end position="107"/>
    </location>
</feature>
<dbReference type="OrthoDB" id="1751331at2759"/>
<keyword evidence="15" id="KW-1185">Reference proteome</keyword>
<dbReference type="NCBIfam" id="TIGR00617">
    <property type="entry name" value="rpa1"/>
    <property type="match status" value="1"/>
</dbReference>
<dbReference type="Gene3D" id="2.40.50.140">
    <property type="entry name" value="Nucleic acid-binding proteins"/>
    <property type="match status" value="4"/>
</dbReference>
<keyword evidence="6 9" id="KW-0862">Zinc</keyword>
<evidence type="ECO:0000256" key="2">
    <source>
        <dbReference type="ARBA" id="ARBA00005690"/>
    </source>
</evidence>
<evidence type="ECO:0000256" key="6">
    <source>
        <dbReference type="ARBA" id="ARBA00022833"/>
    </source>
</evidence>
<evidence type="ECO:0000259" key="13">
    <source>
        <dbReference type="Pfam" id="PF16900"/>
    </source>
</evidence>
<keyword evidence="7 9" id="KW-0238">DNA-binding</keyword>
<feature type="domain" description="Replication factor A C-terminal" evidence="12">
    <location>
        <begin position="453"/>
        <end position="602"/>
    </location>
</feature>
<dbReference type="Pfam" id="PF08646">
    <property type="entry name" value="Rep_fac-A_C"/>
    <property type="match status" value="1"/>
</dbReference>
<evidence type="ECO:0000313" key="14">
    <source>
        <dbReference type="EMBL" id="KAF7506562.1"/>
    </source>
</evidence>
<evidence type="ECO:0000256" key="3">
    <source>
        <dbReference type="ARBA" id="ARBA00022705"/>
    </source>
</evidence>
<keyword evidence="3 9" id="KW-0235">DNA replication</keyword>
<dbReference type="InterPro" id="IPR013955">
    <property type="entry name" value="Rep_factor-A_C"/>
</dbReference>
<organism evidence="14 15">
    <name type="scientific">Endocarpon pusillum</name>
    <dbReference type="NCBI Taxonomy" id="364733"/>
    <lineage>
        <taxon>Eukaryota</taxon>
        <taxon>Fungi</taxon>
        <taxon>Dikarya</taxon>
        <taxon>Ascomycota</taxon>
        <taxon>Pezizomycotina</taxon>
        <taxon>Eurotiomycetes</taxon>
        <taxon>Chaetothyriomycetidae</taxon>
        <taxon>Verrucariales</taxon>
        <taxon>Verrucariaceae</taxon>
        <taxon>Endocarpon</taxon>
    </lineage>
</organism>
<reference evidence="14" key="1">
    <citation type="submission" date="2020-02" db="EMBL/GenBank/DDBJ databases">
        <authorList>
            <person name="Palmer J.M."/>
        </authorList>
    </citation>
    <scope>NUCLEOTIDE SEQUENCE</scope>
    <source>
        <strain evidence="14">EPUS1.4</strain>
        <tissue evidence="14">Thallus</tissue>
    </source>
</reference>
<comment type="similarity">
    <text evidence="2 9">Belongs to the replication factor A protein 1 family.</text>
</comment>
<dbReference type="InterPro" id="IPR012340">
    <property type="entry name" value="NA-bd_OB-fold"/>
</dbReference>
<dbReference type="AlphaFoldDB" id="A0A8H7E232"/>
<evidence type="ECO:0000256" key="4">
    <source>
        <dbReference type="ARBA" id="ARBA00022723"/>
    </source>
</evidence>
<keyword evidence="8 9" id="KW-0539">Nucleus</keyword>
<dbReference type="FunFam" id="2.40.50.140:FF:000090">
    <property type="entry name" value="Replication protein A subunit"/>
    <property type="match status" value="1"/>
</dbReference>
<gene>
    <name evidence="14" type="ORF">GJ744_011599</name>
</gene>
<dbReference type="Pfam" id="PF16900">
    <property type="entry name" value="REPA_OB_2"/>
    <property type="match status" value="1"/>
</dbReference>
<protein>
    <recommendedName>
        <fullName evidence="9">Replication protein A subunit</fullName>
    </recommendedName>
</protein>
<evidence type="ECO:0000256" key="5">
    <source>
        <dbReference type="ARBA" id="ARBA00022771"/>
    </source>
</evidence>
<evidence type="ECO:0000259" key="11">
    <source>
        <dbReference type="Pfam" id="PF04057"/>
    </source>
</evidence>
<dbReference type="EMBL" id="JAACFV010000084">
    <property type="protein sequence ID" value="KAF7506562.1"/>
    <property type="molecule type" value="Genomic_DNA"/>
</dbReference>
<evidence type="ECO:0000256" key="7">
    <source>
        <dbReference type="ARBA" id="ARBA00023125"/>
    </source>
</evidence>